<dbReference type="Proteomes" id="UP000438429">
    <property type="component" value="Unassembled WGS sequence"/>
</dbReference>
<name>A0A6A4SLN9_SCOMX</name>
<dbReference type="AlphaFoldDB" id="A0A6A4SLN9"/>
<proteinExistence type="predicted"/>
<evidence type="ECO:0000313" key="1">
    <source>
        <dbReference type="EMBL" id="KAF0034147.1"/>
    </source>
</evidence>
<comment type="caution">
    <text evidence="1">The sequence shown here is derived from an EMBL/GenBank/DDBJ whole genome shotgun (WGS) entry which is preliminary data.</text>
</comment>
<evidence type="ECO:0000313" key="2">
    <source>
        <dbReference type="Proteomes" id="UP000438429"/>
    </source>
</evidence>
<gene>
    <name evidence="1" type="ORF">F2P81_014213</name>
</gene>
<accession>A0A6A4SLN9</accession>
<dbReference type="EMBL" id="VEVO01000012">
    <property type="protein sequence ID" value="KAF0034147.1"/>
    <property type="molecule type" value="Genomic_DNA"/>
</dbReference>
<sequence length="72" mass="8323">MRLTQAAAVTRVKTQGAPERQLRGLHGIRRGSEVRVFDVVIVAIREHSYRRFYRALSGPSVEYWSVVYTRFA</sequence>
<reference evidence="1 2" key="1">
    <citation type="submission" date="2019-06" db="EMBL/GenBank/DDBJ databases">
        <title>Draft genomes of female and male turbot (Scophthalmus maximus).</title>
        <authorList>
            <person name="Xu H."/>
            <person name="Xu X.-W."/>
            <person name="Shao C."/>
            <person name="Chen S."/>
        </authorList>
    </citation>
    <scope>NUCLEOTIDE SEQUENCE [LARGE SCALE GENOMIC DNA]</scope>
    <source>
        <strain evidence="1">Ysfricsl-2016a</strain>
        <tissue evidence="1">Blood</tissue>
    </source>
</reference>
<organism evidence="1 2">
    <name type="scientific">Scophthalmus maximus</name>
    <name type="common">Turbot</name>
    <name type="synonym">Psetta maxima</name>
    <dbReference type="NCBI Taxonomy" id="52904"/>
    <lineage>
        <taxon>Eukaryota</taxon>
        <taxon>Metazoa</taxon>
        <taxon>Chordata</taxon>
        <taxon>Craniata</taxon>
        <taxon>Vertebrata</taxon>
        <taxon>Euteleostomi</taxon>
        <taxon>Actinopterygii</taxon>
        <taxon>Neopterygii</taxon>
        <taxon>Teleostei</taxon>
        <taxon>Neoteleostei</taxon>
        <taxon>Acanthomorphata</taxon>
        <taxon>Carangaria</taxon>
        <taxon>Pleuronectiformes</taxon>
        <taxon>Pleuronectoidei</taxon>
        <taxon>Scophthalmidae</taxon>
        <taxon>Scophthalmus</taxon>
    </lineage>
</organism>
<protein>
    <submittedName>
        <fullName evidence="1">Uncharacterized protein</fullName>
    </submittedName>
</protein>